<comment type="caution">
    <text evidence="1">The sequence shown here is derived from an EMBL/GenBank/DDBJ whole genome shotgun (WGS) entry which is preliminary data.</text>
</comment>
<protein>
    <recommendedName>
        <fullName evidence="2">DUF2989 domain-containing protein</fullName>
    </recommendedName>
</protein>
<proteinExistence type="predicted"/>
<evidence type="ECO:0008006" key="2">
    <source>
        <dbReference type="Google" id="ProtNLM"/>
    </source>
</evidence>
<evidence type="ECO:0000313" key="1">
    <source>
        <dbReference type="EMBL" id="KKN40985.1"/>
    </source>
</evidence>
<dbReference type="PROSITE" id="PS51257">
    <property type="entry name" value="PROKAR_LIPOPROTEIN"/>
    <property type="match status" value="1"/>
</dbReference>
<dbReference type="InterPro" id="IPR021372">
    <property type="entry name" value="DUF2989"/>
</dbReference>
<sequence length="266" mass="30691">MLKKASVLLGLLTLTGCEEPLTLAQVCKETPGFCSDLNKDSHCKDERSDVIIKRYIEYKDPTDENKYQLLKDFESYNQCITVAAKIEHIKLKAKKTSRIDGQLTSIKEMTRLYQDTQNTNHPGLLYYQWSRNNNQSALTKLLAIENDKSVTQSAEMQFFLASYYIKFDDEKTIDLLYKTLELNKKDNVPNPEVYTSLISLFYKHDKFKHAYIFSKVAQMSGIENIDVFEIEQQLITNGKSLDSLDVLAEQTFQQIMAGDFVSPREF</sequence>
<gene>
    <name evidence="1" type="ORF">LCGC14_0727840</name>
</gene>
<name>A0A0F9QAJ3_9ZZZZ</name>
<dbReference type="Pfam" id="PF11207">
    <property type="entry name" value="DUF2989"/>
    <property type="match status" value="1"/>
</dbReference>
<dbReference type="AlphaFoldDB" id="A0A0F9QAJ3"/>
<accession>A0A0F9QAJ3</accession>
<dbReference type="EMBL" id="LAZR01001675">
    <property type="protein sequence ID" value="KKN40985.1"/>
    <property type="molecule type" value="Genomic_DNA"/>
</dbReference>
<organism evidence="1">
    <name type="scientific">marine sediment metagenome</name>
    <dbReference type="NCBI Taxonomy" id="412755"/>
    <lineage>
        <taxon>unclassified sequences</taxon>
        <taxon>metagenomes</taxon>
        <taxon>ecological metagenomes</taxon>
    </lineage>
</organism>
<reference evidence="1" key="1">
    <citation type="journal article" date="2015" name="Nature">
        <title>Complex archaea that bridge the gap between prokaryotes and eukaryotes.</title>
        <authorList>
            <person name="Spang A."/>
            <person name="Saw J.H."/>
            <person name="Jorgensen S.L."/>
            <person name="Zaremba-Niedzwiedzka K."/>
            <person name="Martijn J."/>
            <person name="Lind A.E."/>
            <person name="van Eijk R."/>
            <person name="Schleper C."/>
            <person name="Guy L."/>
            <person name="Ettema T.J."/>
        </authorList>
    </citation>
    <scope>NUCLEOTIDE SEQUENCE</scope>
</reference>